<name>A0AAE9SXP2_9BRAD</name>
<organism evidence="1 2">
    <name type="scientific">Bradyrhizobium betae</name>
    <dbReference type="NCBI Taxonomy" id="244734"/>
    <lineage>
        <taxon>Bacteria</taxon>
        <taxon>Pseudomonadati</taxon>
        <taxon>Pseudomonadota</taxon>
        <taxon>Alphaproteobacteria</taxon>
        <taxon>Hyphomicrobiales</taxon>
        <taxon>Nitrobacteraceae</taxon>
        <taxon>Bradyrhizobium</taxon>
    </lineage>
</organism>
<protein>
    <submittedName>
        <fullName evidence="1">Uncharacterized protein</fullName>
    </submittedName>
</protein>
<evidence type="ECO:0000313" key="2">
    <source>
        <dbReference type="Proteomes" id="UP001058872"/>
    </source>
</evidence>
<reference evidence="1" key="1">
    <citation type="submission" date="2018-04" db="EMBL/GenBank/DDBJ databases">
        <title>Genomes of Endosymbiotic and Endophytic Bradyrhizobium Publication status.</title>
        <authorList>
            <person name="Guha S."/>
            <person name="Jorrin B."/>
            <person name="Sarkar M."/>
            <person name="Poole P.S."/>
            <person name="DasGupta M."/>
        </authorList>
    </citation>
    <scope>NUCLEOTIDE SEQUENCE</scope>
    <source>
        <strain evidence="1">WBOS16</strain>
    </source>
</reference>
<dbReference type="AlphaFoldDB" id="A0AAE9SXP2"/>
<dbReference type="EMBL" id="CP028989">
    <property type="protein sequence ID" value="UUO69331.1"/>
    <property type="molecule type" value="Genomic_DNA"/>
</dbReference>
<proteinExistence type="predicted"/>
<evidence type="ECO:0000313" key="1">
    <source>
        <dbReference type="EMBL" id="UUO69331.1"/>
    </source>
</evidence>
<accession>A0AAE9SXP2</accession>
<dbReference type="Proteomes" id="UP001058872">
    <property type="component" value="Chromosome"/>
</dbReference>
<sequence>MPRLDRGIQYAAAYRSTIAVSAYWIARSKPGDDSVAAMTVRVWRDATASSARFSHRTSRFRDCIFP</sequence>
<gene>
    <name evidence="1" type="ORF">DCM83_31675</name>
</gene>